<proteinExistence type="inferred from homology"/>
<sequence length="490" mass="55352">MKWILGLLSLAVAGSTVAEKYEPTWESLATHEAAPEWLKDAKLGIYFHWGPYSVPAYGNEWYPRHMYSEGRKEFEHHAKTYGDQAEFGYHDFVPMFTAEYFDAAEWAELFRKSGAKFAGPVAEHHDGFSMWDSDITPWNAKDKGPKQDVLGELFAELEKRDMKTIATFHHARNLQRNSKDGYGQNNDSHYPYHPDWHTSSEDPELRLLYGNVPEDEWNETVWLGKLEEVVDNYQPDIIWFDSWLDRIPETYRQRFAAYYLNAADEWGKEVAIVRKQQDMPINFTINDHEKAREPKALPELWMTDDTISTGSWCFTQDLKIKPLYKVVHALVDTVAKNGVVLLNISPKADGTIPQDQRDVLLGLGQWLEANGEAIYGTRPWVIAAEGPTAEPGGGFASRKEFLNLEYSAKDVRYTASKDGKTIYAILLGVPASKQVALEAFTEAGAKVDKVETLDGKSVKWTASGKGLSITVPKGAPAGGMTTVFKITRKD</sequence>
<evidence type="ECO:0000256" key="2">
    <source>
        <dbReference type="ARBA" id="ARBA00007951"/>
    </source>
</evidence>
<feature type="domain" description="Alpha-L-fucosidase C-terminal" evidence="8">
    <location>
        <begin position="408"/>
        <end position="474"/>
    </location>
</feature>
<dbReference type="Gene3D" id="2.60.40.1180">
    <property type="entry name" value="Golgi alpha-mannosidase II"/>
    <property type="match status" value="1"/>
</dbReference>
<dbReference type="GO" id="GO:0006004">
    <property type="term" value="P:fucose metabolic process"/>
    <property type="evidence" value="ECO:0007669"/>
    <property type="project" value="InterPro"/>
</dbReference>
<keyword evidence="4" id="KW-0732">Signal</keyword>
<dbReference type="SMART" id="SM00812">
    <property type="entry name" value="Alpha_L_fucos"/>
    <property type="match status" value="1"/>
</dbReference>
<evidence type="ECO:0000313" key="10">
    <source>
        <dbReference type="Proteomes" id="UP000346198"/>
    </source>
</evidence>
<dbReference type="PANTHER" id="PTHR10030">
    <property type="entry name" value="ALPHA-L-FUCOSIDASE"/>
    <property type="match status" value="1"/>
</dbReference>
<evidence type="ECO:0000259" key="8">
    <source>
        <dbReference type="Pfam" id="PF16757"/>
    </source>
</evidence>
<dbReference type="GO" id="GO:0016139">
    <property type="term" value="P:glycoside catabolic process"/>
    <property type="evidence" value="ECO:0007669"/>
    <property type="project" value="TreeGrafter"/>
</dbReference>
<organism evidence="9 10">
    <name type="scientific">Pontiella sulfatireligans</name>
    <dbReference type="NCBI Taxonomy" id="2750658"/>
    <lineage>
        <taxon>Bacteria</taxon>
        <taxon>Pseudomonadati</taxon>
        <taxon>Kiritimatiellota</taxon>
        <taxon>Kiritimatiellia</taxon>
        <taxon>Kiritimatiellales</taxon>
        <taxon>Pontiellaceae</taxon>
        <taxon>Pontiella</taxon>
    </lineage>
</organism>
<reference evidence="9 10" key="1">
    <citation type="submission" date="2019-04" db="EMBL/GenBank/DDBJ databases">
        <authorList>
            <person name="Van Vliet M D."/>
        </authorList>
    </citation>
    <scope>NUCLEOTIDE SEQUENCE [LARGE SCALE GENOMIC DNA]</scope>
    <source>
        <strain evidence="9 10">F21</strain>
    </source>
</reference>
<dbReference type="Proteomes" id="UP000346198">
    <property type="component" value="Unassembled WGS sequence"/>
</dbReference>
<dbReference type="PRINTS" id="PR00741">
    <property type="entry name" value="GLHYDRLASE29"/>
</dbReference>
<protein>
    <recommendedName>
        <fullName evidence="3">alpha-L-fucosidase</fullName>
        <ecNumber evidence="3">3.2.1.51</ecNumber>
    </recommendedName>
</protein>
<dbReference type="EMBL" id="CAAHFH010000002">
    <property type="protein sequence ID" value="VGO22482.1"/>
    <property type="molecule type" value="Genomic_DNA"/>
</dbReference>
<feature type="domain" description="Glycoside hydrolase family 29 N-terminal" evidence="7">
    <location>
        <begin position="15"/>
        <end position="372"/>
    </location>
</feature>
<gene>
    <name evidence="9" type="ORF">SCARR_04565</name>
</gene>
<dbReference type="InterPro" id="IPR057739">
    <property type="entry name" value="Glyco_hydro_29_N"/>
</dbReference>
<dbReference type="InterPro" id="IPR031919">
    <property type="entry name" value="Fucosidase_C"/>
</dbReference>
<dbReference type="RefSeq" id="WP_136063856.1">
    <property type="nucleotide sequence ID" value="NZ_CAAHFH010000002.1"/>
</dbReference>
<dbReference type="EC" id="3.2.1.51" evidence="3"/>
<dbReference type="GO" id="GO:0005764">
    <property type="term" value="C:lysosome"/>
    <property type="evidence" value="ECO:0007669"/>
    <property type="project" value="TreeGrafter"/>
</dbReference>
<dbReference type="InterPro" id="IPR013780">
    <property type="entry name" value="Glyco_hydro_b"/>
</dbReference>
<keyword evidence="10" id="KW-1185">Reference proteome</keyword>
<dbReference type="Pfam" id="PF01120">
    <property type="entry name" value="Alpha_L_fucos"/>
    <property type="match status" value="1"/>
</dbReference>
<keyword evidence="5" id="KW-0378">Hydrolase</keyword>
<dbReference type="AlphaFoldDB" id="A0A6C2UQB3"/>
<evidence type="ECO:0000256" key="4">
    <source>
        <dbReference type="ARBA" id="ARBA00022729"/>
    </source>
</evidence>
<dbReference type="InterPro" id="IPR016286">
    <property type="entry name" value="FUC_metazoa-typ"/>
</dbReference>
<keyword evidence="6" id="KW-0326">Glycosidase</keyword>
<name>A0A6C2UQB3_9BACT</name>
<dbReference type="InterPro" id="IPR017853">
    <property type="entry name" value="GH"/>
</dbReference>
<evidence type="ECO:0000259" key="7">
    <source>
        <dbReference type="Pfam" id="PF01120"/>
    </source>
</evidence>
<dbReference type="PIRSF" id="PIRSF001092">
    <property type="entry name" value="Alpha-L-fucosidase"/>
    <property type="match status" value="1"/>
</dbReference>
<evidence type="ECO:0000256" key="3">
    <source>
        <dbReference type="ARBA" id="ARBA00012662"/>
    </source>
</evidence>
<accession>A0A6C2UQB3</accession>
<dbReference type="Gene3D" id="3.20.20.80">
    <property type="entry name" value="Glycosidases"/>
    <property type="match status" value="1"/>
</dbReference>
<dbReference type="InterPro" id="IPR000933">
    <property type="entry name" value="Glyco_hydro_29"/>
</dbReference>
<dbReference type="SUPFAM" id="SSF51445">
    <property type="entry name" value="(Trans)glycosidases"/>
    <property type="match status" value="1"/>
</dbReference>
<dbReference type="GO" id="GO:0004560">
    <property type="term" value="F:alpha-L-fucosidase activity"/>
    <property type="evidence" value="ECO:0007669"/>
    <property type="project" value="InterPro"/>
</dbReference>
<dbReference type="Pfam" id="PF16757">
    <property type="entry name" value="Fucosidase_C"/>
    <property type="match status" value="1"/>
</dbReference>
<evidence type="ECO:0000256" key="1">
    <source>
        <dbReference type="ARBA" id="ARBA00004071"/>
    </source>
</evidence>
<evidence type="ECO:0000256" key="6">
    <source>
        <dbReference type="ARBA" id="ARBA00023295"/>
    </source>
</evidence>
<evidence type="ECO:0000256" key="5">
    <source>
        <dbReference type="ARBA" id="ARBA00022801"/>
    </source>
</evidence>
<evidence type="ECO:0000313" key="9">
    <source>
        <dbReference type="EMBL" id="VGO22482.1"/>
    </source>
</evidence>
<comment type="function">
    <text evidence="1">Alpha-L-fucosidase is responsible for hydrolyzing the alpha-1,6-linked fucose joined to the reducing-end N-acetylglucosamine of the carbohydrate moieties of glycoproteins.</text>
</comment>
<dbReference type="PANTHER" id="PTHR10030:SF37">
    <property type="entry name" value="ALPHA-L-FUCOSIDASE-RELATED"/>
    <property type="match status" value="1"/>
</dbReference>
<comment type="similarity">
    <text evidence="2">Belongs to the glycosyl hydrolase 29 family.</text>
</comment>